<protein>
    <recommendedName>
        <fullName evidence="3">DUF4179 domain-containing protein</fullName>
    </recommendedName>
</protein>
<dbReference type="RefSeq" id="WP_377774460.1">
    <property type="nucleotide sequence ID" value="NZ_JBHUHO010000039.1"/>
</dbReference>
<accession>A0ABW4YPC2</accession>
<dbReference type="EMBL" id="JBHUHO010000039">
    <property type="protein sequence ID" value="MFD2117373.1"/>
    <property type="molecule type" value="Genomic_DNA"/>
</dbReference>
<comment type="caution">
    <text evidence="1">The sequence shown here is derived from an EMBL/GenBank/DDBJ whole genome shotgun (WGS) entry which is preliminary data.</text>
</comment>
<reference evidence="2" key="1">
    <citation type="journal article" date="2019" name="Int. J. Syst. Evol. Microbiol.">
        <title>The Global Catalogue of Microorganisms (GCM) 10K type strain sequencing project: providing services to taxonomists for standard genome sequencing and annotation.</title>
        <authorList>
            <consortium name="The Broad Institute Genomics Platform"/>
            <consortium name="The Broad Institute Genome Sequencing Center for Infectious Disease"/>
            <person name="Wu L."/>
            <person name="Ma J."/>
        </authorList>
    </citation>
    <scope>NUCLEOTIDE SEQUENCE [LARGE SCALE GENOMIC DNA]</scope>
    <source>
        <strain evidence="2">GH52</strain>
    </source>
</reference>
<name>A0ABW4YPC2_9BACL</name>
<dbReference type="PROSITE" id="PS51257">
    <property type="entry name" value="PROKAR_LIPOPROTEIN"/>
    <property type="match status" value="1"/>
</dbReference>
<proteinExistence type="predicted"/>
<evidence type="ECO:0008006" key="3">
    <source>
        <dbReference type="Google" id="ProtNLM"/>
    </source>
</evidence>
<dbReference type="Proteomes" id="UP001597362">
    <property type="component" value="Unassembled WGS sequence"/>
</dbReference>
<organism evidence="1 2">
    <name type="scientific">Paenibacillus yanchengensis</name>
    <dbReference type="NCBI Taxonomy" id="2035833"/>
    <lineage>
        <taxon>Bacteria</taxon>
        <taxon>Bacillati</taxon>
        <taxon>Bacillota</taxon>
        <taxon>Bacilli</taxon>
        <taxon>Bacillales</taxon>
        <taxon>Paenibacillaceae</taxon>
        <taxon>Paenibacillus</taxon>
    </lineage>
</organism>
<evidence type="ECO:0000313" key="2">
    <source>
        <dbReference type="Proteomes" id="UP001597362"/>
    </source>
</evidence>
<sequence length="448" mass="50819">MDAKEYWQHYSRRIHRHLALPCLLIACLVLAFLLHKTFAASKDFPISINHLSGDASTLEQVEINGTTSDSYHRNQFIWDGEKIDVTTTVFDQIQPRTLFAERIGNEYVTRTISNDAPYTILGTALGNEFTIEWMEAYDKNSAVPVQATIRIPTLPTTSSASFANPVDYGVTKLGNSVYFTLPTSTQYIGTNGIYKLVANEVPVSFNKQRDTFDQPIVALDLQVNEDKEHTAFTILGLETIGDHLLLLAHRSDQLILQRYSIAGQLVQEAIIADVPLANPTTDSSDGFAATYEIYNNNQLNQVILQFYNESTDEKLFVTIQHQEQLTIENITRISLQQEDVYEAPIQVAEEDNVHLMPDTRHALYYNDRLYYVTLVYSDATNVITSPTFAPVHIQLFVYEVNELTYTGKVVSDLNSDLQGLATTIGKQQKTRLNDRFLRRYSDIRIQIK</sequence>
<evidence type="ECO:0000313" key="1">
    <source>
        <dbReference type="EMBL" id="MFD2117373.1"/>
    </source>
</evidence>
<gene>
    <name evidence="1" type="ORF">ACFSJH_16710</name>
</gene>
<keyword evidence="2" id="KW-1185">Reference proteome</keyword>